<name>A0A9W8JEB2_9AGAR</name>
<accession>A0A9W8JEB2</accession>
<feature type="non-terminal residue" evidence="2">
    <location>
        <position position="1"/>
    </location>
</feature>
<organism evidence="2 3">
    <name type="scientific">Candolleomyces eurysporus</name>
    <dbReference type="NCBI Taxonomy" id="2828524"/>
    <lineage>
        <taxon>Eukaryota</taxon>
        <taxon>Fungi</taxon>
        <taxon>Dikarya</taxon>
        <taxon>Basidiomycota</taxon>
        <taxon>Agaricomycotina</taxon>
        <taxon>Agaricomycetes</taxon>
        <taxon>Agaricomycetidae</taxon>
        <taxon>Agaricales</taxon>
        <taxon>Agaricineae</taxon>
        <taxon>Psathyrellaceae</taxon>
        <taxon>Candolleomyces</taxon>
    </lineage>
</organism>
<gene>
    <name evidence="1" type="ORF">H1R20_g13777</name>
    <name evidence="2" type="ORF">H1R20_g2829</name>
</gene>
<dbReference type="OrthoDB" id="2831072at2759"/>
<keyword evidence="3" id="KW-1185">Reference proteome</keyword>
<dbReference type="EMBL" id="JANBPK010000721">
    <property type="protein sequence ID" value="KAJ2934256.1"/>
    <property type="molecule type" value="Genomic_DNA"/>
</dbReference>
<evidence type="ECO:0000313" key="1">
    <source>
        <dbReference type="EMBL" id="KAJ2923318.1"/>
    </source>
</evidence>
<sequence length="115" mass="12890">MDTIPQNKQQEATQKFIREPLDSSLTEHIEGNAPVSIKELPVKWLAIFRSRGNGFCNHIAERVVVKEVSIVPRIEDPEKIEGKVVCEVDVKPEMCNADGVLDQGAMIFLIDEFVA</sequence>
<dbReference type="AlphaFoldDB" id="A0A9W8JEB2"/>
<dbReference type="Gene3D" id="3.10.129.10">
    <property type="entry name" value="Hotdog Thioesterase"/>
    <property type="match status" value="1"/>
</dbReference>
<comment type="caution">
    <text evidence="2">The sequence shown here is derived from an EMBL/GenBank/DDBJ whole genome shotgun (WGS) entry which is preliminary data.</text>
</comment>
<evidence type="ECO:0000313" key="2">
    <source>
        <dbReference type="EMBL" id="KAJ2934256.1"/>
    </source>
</evidence>
<protein>
    <submittedName>
        <fullName evidence="2">Uncharacterized protein</fullName>
    </submittedName>
</protein>
<proteinExistence type="predicted"/>
<evidence type="ECO:0000313" key="3">
    <source>
        <dbReference type="Proteomes" id="UP001140091"/>
    </source>
</evidence>
<dbReference type="EMBL" id="JANBPK010001362">
    <property type="protein sequence ID" value="KAJ2923318.1"/>
    <property type="molecule type" value="Genomic_DNA"/>
</dbReference>
<dbReference type="Proteomes" id="UP001140091">
    <property type="component" value="Unassembled WGS sequence"/>
</dbReference>
<reference evidence="2" key="1">
    <citation type="submission" date="2022-06" db="EMBL/GenBank/DDBJ databases">
        <title>Genome Sequence of Candolleomyces eurysporus.</title>
        <authorList>
            <person name="Buettner E."/>
        </authorList>
    </citation>
    <scope>NUCLEOTIDE SEQUENCE</scope>
    <source>
        <strain evidence="2">VTCC 930004</strain>
    </source>
</reference>